<evidence type="ECO:0000256" key="3">
    <source>
        <dbReference type="ARBA" id="ARBA00015636"/>
    </source>
</evidence>
<feature type="non-terminal residue" evidence="8">
    <location>
        <position position="306"/>
    </location>
</feature>
<dbReference type="SUPFAM" id="SSF54197">
    <property type="entry name" value="HIT-like"/>
    <property type="match status" value="1"/>
</dbReference>
<accession>A0A0L0C7T5</accession>
<dbReference type="GO" id="GO:0140932">
    <property type="term" value="F:5'-(N(7)-methyl 5'-triphosphoguanosine)-[mRNA] diphosphatase activity"/>
    <property type="evidence" value="ECO:0007669"/>
    <property type="project" value="UniProtKB-EC"/>
</dbReference>
<dbReference type="GO" id="GO:0000932">
    <property type="term" value="C:P-body"/>
    <property type="evidence" value="ECO:0007669"/>
    <property type="project" value="TreeGrafter"/>
</dbReference>
<feature type="compositionally biased region" description="Polar residues" evidence="7">
    <location>
        <begin position="297"/>
        <end position="306"/>
    </location>
</feature>
<proteinExistence type="inferred from homology"/>
<comment type="caution">
    <text evidence="8">The sequence shown here is derived from an EMBL/GenBank/DDBJ whole genome shotgun (WGS) entry which is preliminary data.</text>
</comment>
<dbReference type="InterPro" id="IPR008594">
    <property type="entry name" value="DcpS/DCS2"/>
</dbReference>
<dbReference type="PANTHER" id="PTHR12978:SF0">
    <property type="entry name" value="M7GPPPX DIPHOSPHATASE"/>
    <property type="match status" value="1"/>
</dbReference>
<dbReference type="PANTHER" id="PTHR12978">
    <property type="entry name" value="HISTIDINE TRIAD HIT PROTEIN MEMBER"/>
    <property type="match status" value="1"/>
</dbReference>
<dbReference type="STRING" id="7375.A0A0L0C7T5"/>
<sequence>DRISEFKVERILLTDASTKLTVLLGKIGEEACLLKLSRLALPEFSLGTNLPISATSGLDANGIYSWGTGSLTEPQSCYFDVVFPATEKHIAKYTVAPKHVITETPEMYAKVVEPYIDTQKGSRIDWVRGILDDGVEADKVMFRDDKFLLLPNSNNQFEVVSDQDKKRKIRHKHRHKATKRQKNPLKYKIQLVDTPLVSAEDIREERKNKPGYISASFDVSSDESDLEEDTAQFSSQIPKSQFGDSEPALKRRPAAPSSIIKDVETPMKTKKSDNNENGTAVFESLDKKSSILDSKSQNEGGNKVSG</sequence>
<reference evidence="8 9" key="1">
    <citation type="journal article" date="2015" name="Nat. Commun.">
        <title>Lucilia cuprina genome unlocks parasitic fly biology to underpin future interventions.</title>
        <authorList>
            <person name="Anstead C.A."/>
            <person name="Korhonen P.K."/>
            <person name="Young N.D."/>
            <person name="Hall R.S."/>
            <person name="Jex A.R."/>
            <person name="Murali S.C."/>
            <person name="Hughes D.S."/>
            <person name="Lee S.F."/>
            <person name="Perry T."/>
            <person name="Stroehlein A.J."/>
            <person name="Ansell B.R."/>
            <person name="Breugelmans B."/>
            <person name="Hofmann A."/>
            <person name="Qu J."/>
            <person name="Dugan S."/>
            <person name="Lee S.L."/>
            <person name="Chao H."/>
            <person name="Dinh H."/>
            <person name="Han Y."/>
            <person name="Doddapaneni H.V."/>
            <person name="Worley K.C."/>
            <person name="Muzny D.M."/>
            <person name="Ioannidis P."/>
            <person name="Waterhouse R.M."/>
            <person name="Zdobnov E.M."/>
            <person name="James P.J."/>
            <person name="Bagnall N.H."/>
            <person name="Kotze A.C."/>
            <person name="Gibbs R.A."/>
            <person name="Richards S."/>
            <person name="Batterham P."/>
            <person name="Gasser R.B."/>
        </authorList>
    </citation>
    <scope>NUCLEOTIDE SEQUENCE [LARGE SCALE GENOMIC DNA]</scope>
    <source>
        <strain evidence="8 9">LS</strain>
        <tissue evidence="8">Full body</tissue>
    </source>
</reference>
<dbReference type="GO" id="GO:0000290">
    <property type="term" value="P:deadenylation-dependent decapping of nuclear-transcribed mRNA"/>
    <property type="evidence" value="ECO:0007669"/>
    <property type="project" value="InterPro"/>
</dbReference>
<keyword evidence="9" id="KW-1185">Reference proteome</keyword>
<evidence type="ECO:0000256" key="4">
    <source>
        <dbReference type="ARBA" id="ARBA00029885"/>
    </source>
</evidence>
<dbReference type="Proteomes" id="UP000037069">
    <property type="component" value="Unassembled WGS sequence"/>
</dbReference>
<dbReference type="Gene3D" id="3.30.428.10">
    <property type="entry name" value="HIT-like"/>
    <property type="match status" value="1"/>
</dbReference>
<protein>
    <recommendedName>
        <fullName evidence="3">m7GpppX diphosphatase</fullName>
        <ecNumber evidence="2">3.6.1.59</ecNumber>
    </recommendedName>
    <alternativeName>
        <fullName evidence="5">Decapping scavenger enzyme</fullName>
    </alternativeName>
    <alternativeName>
        <fullName evidence="4">Scavenger mRNA-decapping enzyme DcpS</fullName>
    </alternativeName>
</protein>
<dbReference type="AlphaFoldDB" id="A0A0L0C7T5"/>
<dbReference type="SUPFAM" id="SSF102860">
    <property type="entry name" value="mRNA decapping enzyme DcpS N-terminal domain"/>
    <property type="match status" value="1"/>
</dbReference>
<evidence type="ECO:0000256" key="2">
    <source>
        <dbReference type="ARBA" id="ARBA00012520"/>
    </source>
</evidence>
<evidence type="ECO:0000256" key="5">
    <source>
        <dbReference type="ARBA" id="ARBA00030609"/>
    </source>
</evidence>
<feature type="region of interest" description="Disordered" evidence="7">
    <location>
        <begin position="166"/>
        <end position="185"/>
    </location>
</feature>
<dbReference type="InterPro" id="IPR036265">
    <property type="entry name" value="HIT-like_sf"/>
</dbReference>
<evidence type="ECO:0000256" key="1">
    <source>
        <dbReference type="ARBA" id="ARBA00010208"/>
    </source>
</evidence>
<evidence type="ECO:0000256" key="7">
    <source>
        <dbReference type="SAM" id="MobiDB-lite"/>
    </source>
</evidence>
<name>A0A0L0C7T5_LUCCU</name>
<comment type="similarity">
    <text evidence="1">Belongs to the HIT family.</text>
</comment>
<dbReference type="EMBL" id="JRES01000791">
    <property type="protein sequence ID" value="KNC28317.1"/>
    <property type="molecule type" value="Genomic_DNA"/>
</dbReference>
<organism evidence="8 9">
    <name type="scientific">Lucilia cuprina</name>
    <name type="common">Green bottle fly</name>
    <name type="synonym">Australian sheep blowfly</name>
    <dbReference type="NCBI Taxonomy" id="7375"/>
    <lineage>
        <taxon>Eukaryota</taxon>
        <taxon>Metazoa</taxon>
        <taxon>Ecdysozoa</taxon>
        <taxon>Arthropoda</taxon>
        <taxon>Hexapoda</taxon>
        <taxon>Insecta</taxon>
        <taxon>Pterygota</taxon>
        <taxon>Neoptera</taxon>
        <taxon>Endopterygota</taxon>
        <taxon>Diptera</taxon>
        <taxon>Brachycera</taxon>
        <taxon>Muscomorpha</taxon>
        <taxon>Oestroidea</taxon>
        <taxon>Calliphoridae</taxon>
        <taxon>Luciliinae</taxon>
        <taxon>Lucilia</taxon>
    </lineage>
</organism>
<dbReference type="InterPro" id="IPR011145">
    <property type="entry name" value="Scavenger_mRNA_decap_enz_N"/>
</dbReference>
<dbReference type="Pfam" id="PF05652">
    <property type="entry name" value="DcpS"/>
    <property type="match status" value="1"/>
</dbReference>
<feature type="compositionally biased region" description="Basic and acidic residues" evidence="7">
    <location>
        <begin position="261"/>
        <end position="274"/>
    </location>
</feature>
<feature type="compositionally biased region" description="Acidic residues" evidence="7">
    <location>
        <begin position="220"/>
        <end position="230"/>
    </location>
</feature>
<feature type="non-terminal residue" evidence="8">
    <location>
        <position position="1"/>
    </location>
</feature>
<evidence type="ECO:0000313" key="8">
    <source>
        <dbReference type="EMBL" id="KNC28317.1"/>
    </source>
</evidence>
<dbReference type="Gene3D" id="3.30.200.40">
    <property type="entry name" value="Scavenger mRNA decapping enzyme, N-terminal domain"/>
    <property type="match status" value="1"/>
</dbReference>
<dbReference type="GO" id="GO:0005634">
    <property type="term" value="C:nucleus"/>
    <property type="evidence" value="ECO:0007669"/>
    <property type="project" value="TreeGrafter"/>
</dbReference>
<feature type="compositionally biased region" description="Polar residues" evidence="7">
    <location>
        <begin position="231"/>
        <end position="243"/>
    </location>
</feature>
<comment type="catalytic activity">
    <reaction evidence="6">
        <text>a 5'-end (N(7)-methyl 5'-triphosphoguanosine)-ribonucleoside in mRNA + H2O = N(7)-methyl-GMP + a 5'-end diphospho-ribonucleoside in mRNA + 2 H(+)</text>
        <dbReference type="Rhea" id="RHEA:65388"/>
        <dbReference type="Rhea" id="RHEA-COMP:17165"/>
        <dbReference type="Rhea" id="RHEA-COMP:17167"/>
        <dbReference type="ChEBI" id="CHEBI:15377"/>
        <dbReference type="ChEBI" id="CHEBI:15378"/>
        <dbReference type="ChEBI" id="CHEBI:58285"/>
        <dbReference type="ChEBI" id="CHEBI:156461"/>
        <dbReference type="ChEBI" id="CHEBI:167616"/>
        <dbReference type="EC" id="3.6.1.59"/>
    </reaction>
</comment>
<dbReference type="GO" id="GO:0000340">
    <property type="term" value="F:RNA 7-methylguanosine cap binding"/>
    <property type="evidence" value="ECO:0007669"/>
    <property type="project" value="TreeGrafter"/>
</dbReference>
<gene>
    <name evidence="8" type="ORF">FF38_03698</name>
</gene>
<evidence type="ECO:0000313" key="9">
    <source>
        <dbReference type="Proteomes" id="UP000037069"/>
    </source>
</evidence>
<dbReference type="EC" id="3.6.1.59" evidence="2"/>
<feature type="region of interest" description="Disordered" evidence="7">
    <location>
        <begin position="213"/>
        <end position="306"/>
    </location>
</feature>
<evidence type="ECO:0000256" key="6">
    <source>
        <dbReference type="ARBA" id="ARBA00048222"/>
    </source>
</evidence>